<reference evidence="2" key="1">
    <citation type="journal article" date="2019" name="Sci. Rep.">
        <title>Draft genome of Tanacetum cinerariifolium, the natural source of mosquito coil.</title>
        <authorList>
            <person name="Yamashiro T."/>
            <person name="Shiraishi A."/>
            <person name="Satake H."/>
            <person name="Nakayama K."/>
        </authorList>
    </citation>
    <scope>NUCLEOTIDE SEQUENCE</scope>
</reference>
<proteinExistence type="predicted"/>
<organism evidence="2">
    <name type="scientific">Tanacetum cinerariifolium</name>
    <name type="common">Dalmatian daisy</name>
    <name type="synonym">Chrysanthemum cinerariifolium</name>
    <dbReference type="NCBI Taxonomy" id="118510"/>
    <lineage>
        <taxon>Eukaryota</taxon>
        <taxon>Viridiplantae</taxon>
        <taxon>Streptophyta</taxon>
        <taxon>Embryophyta</taxon>
        <taxon>Tracheophyta</taxon>
        <taxon>Spermatophyta</taxon>
        <taxon>Magnoliopsida</taxon>
        <taxon>eudicotyledons</taxon>
        <taxon>Gunneridae</taxon>
        <taxon>Pentapetalae</taxon>
        <taxon>asterids</taxon>
        <taxon>campanulids</taxon>
        <taxon>Asterales</taxon>
        <taxon>Asteraceae</taxon>
        <taxon>Asteroideae</taxon>
        <taxon>Anthemideae</taxon>
        <taxon>Anthemidinae</taxon>
        <taxon>Tanacetum</taxon>
    </lineage>
</organism>
<name>A0A699XHX1_TANCI</name>
<dbReference type="AlphaFoldDB" id="A0A699XHX1"/>
<feature type="non-terminal residue" evidence="2">
    <location>
        <position position="1"/>
    </location>
</feature>
<sequence length="83" mass="9071">ARSQAARNRKAAKRPAQIYPGIPGPEKAPRRHPPRTPARCQAAGPAAAARYQPANRGHHRRNSPLAGRQGNHQAGPRKARHLR</sequence>
<accession>A0A699XHX1</accession>
<comment type="caution">
    <text evidence="2">The sequence shown here is derived from an EMBL/GenBank/DDBJ whole genome shotgun (WGS) entry which is preliminary data.</text>
</comment>
<feature type="compositionally biased region" description="Low complexity" evidence="1">
    <location>
        <begin position="37"/>
        <end position="54"/>
    </location>
</feature>
<evidence type="ECO:0000256" key="1">
    <source>
        <dbReference type="SAM" id="MobiDB-lite"/>
    </source>
</evidence>
<evidence type="ECO:0000313" key="2">
    <source>
        <dbReference type="EMBL" id="GFD59369.1"/>
    </source>
</evidence>
<protein>
    <submittedName>
        <fullName evidence="2">Uncharacterized protein</fullName>
    </submittedName>
</protein>
<feature type="region of interest" description="Disordered" evidence="1">
    <location>
        <begin position="1"/>
        <end position="83"/>
    </location>
</feature>
<gene>
    <name evidence="2" type="ORF">Tci_931338</name>
</gene>
<feature type="non-terminal residue" evidence="2">
    <location>
        <position position="83"/>
    </location>
</feature>
<dbReference type="EMBL" id="BKCJ011864125">
    <property type="protein sequence ID" value="GFD59369.1"/>
    <property type="molecule type" value="Genomic_DNA"/>
</dbReference>